<keyword evidence="2" id="KW-1185">Reference proteome</keyword>
<evidence type="ECO:0000313" key="2">
    <source>
        <dbReference type="Proteomes" id="UP000789405"/>
    </source>
</evidence>
<dbReference type="EMBL" id="CAJVPY010008306">
    <property type="protein sequence ID" value="CAG8694014.1"/>
    <property type="molecule type" value="Genomic_DNA"/>
</dbReference>
<protein>
    <submittedName>
        <fullName evidence="1">15497_t:CDS:1</fullName>
    </submittedName>
</protein>
<organism evidence="1 2">
    <name type="scientific">Dentiscutata erythropus</name>
    <dbReference type="NCBI Taxonomy" id="1348616"/>
    <lineage>
        <taxon>Eukaryota</taxon>
        <taxon>Fungi</taxon>
        <taxon>Fungi incertae sedis</taxon>
        <taxon>Mucoromycota</taxon>
        <taxon>Glomeromycotina</taxon>
        <taxon>Glomeromycetes</taxon>
        <taxon>Diversisporales</taxon>
        <taxon>Gigasporaceae</taxon>
        <taxon>Dentiscutata</taxon>
    </lineage>
</organism>
<dbReference type="AlphaFoldDB" id="A0A9N9ETF1"/>
<comment type="caution">
    <text evidence="1">The sequence shown here is derived from an EMBL/GenBank/DDBJ whole genome shotgun (WGS) entry which is preliminary data.</text>
</comment>
<proteinExistence type="predicted"/>
<gene>
    <name evidence="1" type="ORF">DERYTH_LOCUS12557</name>
</gene>
<reference evidence="1" key="1">
    <citation type="submission" date="2021-06" db="EMBL/GenBank/DDBJ databases">
        <authorList>
            <person name="Kallberg Y."/>
            <person name="Tangrot J."/>
            <person name="Rosling A."/>
        </authorList>
    </citation>
    <scope>NUCLEOTIDE SEQUENCE</scope>
    <source>
        <strain evidence="1">MA453B</strain>
    </source>
</reference>
<evidence type="ECO:0000313" key="1">
    <source>
        <dbReference type="EMBL" id="CAG8694014.1"/>
    </source>
</evidence>
<dbReference type="Proteomes" id="UP000789405">
    <property type="component" value="Unassembled WGS sequence"/>
</dbReference>
<name>A0A9N9ETF1_9GLOM</name>
<accession>A0A9N9ETF1</accession>
<sequence length="45" mass="5274">MIKKIVFKKDEAFFEKEQTPEIAETKQCDMQIEIPVVARICSTEK</sequence>